<dbReference type="InterPro" id="IPR008920">
    <property type="entry name" value="TF_FadR/GntR_C"/>
</dbReference>
<dbReference type="PRINTS" id="PR00035">
    <property type="entry name" value="HTHGNTR"/>
</dbReference>
<dbReference type="InterPro" id="IPR011711">
    <property type="entry name" value="GntR_C"/>
</dbReference>
<proteinExistence type="predicted"/>
<dbReference type="SUPFAM" id="SSF46785">
    <property type="entry name" value="Winged helix' DNA-binding domain"/>
    <property type="match status" value="1"/>
</dbReference>
<organism evidence="5 6">
    <name type="scientific">Paractinoplanes lichenicola</name>
    <dbReference type="NCBI Taxonomy" id="2802976"/>
    <lineage>
        <taxon>Bacteria</taxon>
        <taxon>Bacillati</taxon>
        <taxon>Actinomycetota</taxon>
        <taxon>Actinomycetes</taxon>
        <taxon>Micromonosporales</taxon>
        <taxon>Micromonosporaceae</taxon>
        <taxon>Paractinoplanes</taxon>
    </lineage>
</organism>
<dbReference type="PANTHER" id="PTHR43537">
    <property type="entry name" value="TRANSCRIPTIONAL REGULATOR, GNTR FAMILY"/>
    <property type="match status" value="1"/>
</dbReference>
<dbReference type="InterPro" id="IPR036388">
    <property type="entry name" value="WH-like_DNA-bd_sf"/>
</dbReference>
<name>A0ABS1VEX5_9ACTN</name>
<dbReference type="CDD" id="cd07377">
    <property type="entry name" value="WHTH_GntR"/>
    <property type="match status" value="1"/>
</dbReference>
<feature type="domain" description="HTH gntR-type" evidence="4">
    <location>
        <begin position="15"/>
        <end position="83"/>
    </location>
</feature>
<dbReference type="SMART" id="SM00895">
    <property type="entry name" value="FCD"/>
    <property type="match status" value="1"/>
</dbReference>
<evidence type="ECO:0000313" key="6">
    <source>
        <dbReference type="Proteomes" id="UP000598996"/>
    </source>
</evidence>
<dbReference type="SUPFAM" id="SSF48008">
    <property type="entry name" value="GntR ligand-binding domain-like"/>
    <property type="match status" value="1"/>
</dbReference>
<gene>
    <name evidence="5" type="ORF">JKJ07_02910</name>
</gene>
<dbReference type="Pfam" id="PF00392">
    <property type="entry name" value="GntR"/>
    <property type="match status" value="1"/>
</dbReference>
<accession>A0ABS1VEX5</accession>
<dbReference type="PROSITE" id="PS50949">
    <property type="entry name" value="HTH_GNTR"/>
    <property type="match status" value="1"/>
</dbReference>
<evidence type="ECO:0000313" key="5">
    <source>
        <dbReference type="EMBL" id="MBL7253253.1"/>
    </source>
</evidence>
<evidence type="ECO:0000256" key="1">
    <source>
        <dbReference type="ARBA" id="ARBA00023015"/>
    </source>
</evidence>
<keyword evidence="1" id="KW-0805">Transcription regulation</keyword>
<keyword evidence="6" id="KW-1185">Reference proteome</keyword>
<reference evidence="5 6" key="1">
    <citation type="submission" date="2021-01" db="EMBL/GenBank/DDBJ databases">
        <title>Actinoplanes sp. nov. LDG1-01 isolated from lichen.</title>
        <authorList>
            <person name="Saeng-In P."/>
            <person name="Phongsopitanun W."/>
            <person name="Kanchanasin P."/>
            <person name="Yuki M."/>
            <person name="Kudo T."/>
            <person name="Ohkuma M."/>
            <person name="Tanasupawat S."/>
        </authorList>
    </citation>
    <scope>NUCLEOTIDE SEQUENCE [LARGE SCALE GENOMIC DNA]</scope>
    <source>
        <strain evidence="5 6">LDG1-01</strain>
    </source>
</reference>
<dbReference type="Pfam" id="PF07729">
    <property type="entry name" value="FCD"/>
    <property type="match status" value="1"/>
</dbReference>
<comment type="caution">
    <text evidence="5">The sequence shown here is derived from an EMBL/GenBank/DDBJ whole genome shotgun (WGS) entry which is preliminary data.</text>
</comment>
<dbReference type="RefSeq" id="WP_202989578.1">
    <property type="nucleotide sequence ID" value="NZ_JAENHO010000001.1"/>
</dbReference>
<dbReference type="SMART" id="SM00345">
    <property type="entry name" value="HTH_GNTR"/>
    <property type="match status" value="1"/>
</dbReference>
<protein>
    <submittedName>
        <fullName evidence="5">FadR family transcriptional regulator</fullName>
    </submittedName>
</protein>
<dbReference type="Proteomes" id="UP000598996">
    <property type="component" value="Unassembled WGS sequence"/>
</dbReference>
<evidence type="ECO:0000256" key="2">
    <source>
        <dbReference type="ARBA" id="ARBA00023125"/>
    </source>
</evidence>
<dbReference type="InterPro" id="IPR036390">
    <property type="entry name" value="WH_DNA-bd_sf"/>
</dbReference>
<keyword evidence="2" id="KW-0238">DNA-binding</keyword>
<dbReference type="PANTHER" id="PTHR43537:SF5">
    <property type="entry name" value="UXU OPERON TRANSCRIPTIONAL REGULATOR"/>
    <property type="match status" value="1"/>
</dbReference>
<keyword evidence="3" id="KW-0804">Transcription</keyword>
<dbReference type="Gene3D" id="1.20.120.530">
    <property type="entry name" value="GntR ligand-binding domain-like"/>
    <property type="match status" value="1"/>
</dbReference>
<evidence type="ECO:0000256" key="3">
    <source>
        <dbReference type="ARBA" id="ARBA00023163"/>
    </source>
</evidence>
<dbReference type="EMBL" id="JAENHO010000001">
    <property type="protein sequence ID" value="MBL7253253.1"/>
    <property type="molecule type" value="Genomic_DNA"/>
</dbReference>
<dbReference type="InterPro" id="IPR000524">
    <property type="entry name" value="Tscrpt_reg_HTH_GntR"/>
</dbReference>
<sequence>MTSEDVQFPTLERSPTLSDRVTDSVLQMITSNALKPGERLPSERDLGIKFGVSRTVVREALRSLAAKGVLDVRTGSGAIVARVGVETASQTLRLFVQGSRAGSDALHYDQINDVREMLETRVARIAARAAQPADLDRLRELHEQMKKAKNDVELASSLDVAFHREIAVATGNPLFVVIIDSIEPALLEIRRKTLGSAGRPTKALRAHAQILERIVAADAEGAESAMNEHLADSRAVWARLES</sequence>
<evidence type="ECO:0000259" key="4">
    <source>
        <dbReference type="PROSITE" id="PS50949"/>
    </source>
</evidence>
<dbReference type="Gene3D" id="1.10.10.10">
    <property type="entry name" value="Winged helix-like DNA-binding domain superfamily/Winged helix DNA-binding domain"/>
    <property type="match status" value="1"/>
</dbReference>